<evidence type="ECO:0000313" key="6">
    <source>
        <dbReference type="Proteomes" id="UP001055303"/>
    </source>
</evidence>
<dbReference type="Proteomes" id="UP001055303">
    <property type="component" value="Unassembled WGS sequence"/>
</dbReference>
<organism evidence="4 5">
    <name type="scientific">Methylobacterium dankookense</name>
    <dbReference type="NCBI Taxonomy" id="560405"/>
    <lineage>
        <taxon>Bacteria</taxon>
        <taxon>Pseudomonadati</taxon>
        <taxon>Pseudomonadota</taxon>
        <taxon>Alphaproteobacteria</taxon>
        <taxon>Hyphomicrobiales</taxon>
        <taxon>Methylobacteriaceae</taxon>
        <taxon>Methylobacterium</taxon>
    </lineage>
</organism>
<dbReference type="Proteomes" id="UP000401717">
    <property type="component" value="Unassembled WGS sequence"/>
</dbReference>
<dbReference type="EMBL" id="BPQI01000128">
    <property type="protein sequence ID" value="GJD58015.1"/>
    <property type="molecule type" value="Genomic_DNA"/>
</dbReference>
<evidence type="ECO:0000313" key="5">
    <source>
        <dbReference type="Proteomes" id="UP000401717"/>
    </source>
</evidence>
<evidence type="ECO:0000313" key="4">
    <source>
        <dbReference type="EMBL" id="VUF14635.1"/>
    </source>
</evidence>
<feature type="compositionally biased region" description="Acidic residues" evidence="1">
    <location>
        <begin position="85"/>
        <end position="94"/>
    </location>
</feature>
<feature type="domain" description="Anti-sigma factor NepR" evidence="2">
    <location>
        <begin position="44"/>
        <end position="77"/>
    </location>
</feature>
<reference evidence="3" key="2">
    <citation type="journal article" date="2021" name="Front. Microbiol.">
        <title>Comprehensive Comparative Genomics and Phenotyping of Methylobacterium Species.</title>
        <authorList>
            <person name="Alessa O."/>
            <person name="Ogura Y."/>
            <person name="Fujitani Y."/>
            <person name="Takami H."/>
            <person name="Hayashi T."/>
            <person name="Sahin N."/>
            <person name="Tani A."/>
        </authorList>
    </citation>
    <scope>NUCLEOTIDE SEQUENCE</scope>
    <source>
        <strain evidence="3">DSM 22415</strain>
    </source>
</reference>
<feature type="region of interest" description="Disordered" evidence="1">
    <location>
        <begin position="1"/>
        <end position="40"/>
    </location>
</feature>
<feature type="region of interest" description="Disordered" evidence="1">
    <location>
        <begin position="74"/>
        <end position="94"/>
    </location>
</feature>
<proteinExistence type="predicted"/>
<name>A0A564G2F8_9HYPH</name>
<accession>A0A564G2F8</accession>
<reference evidence="3" key="3">
    <citation type="submission" date="2021-08" db="EMBL/GenBank/DDBJ databases">
        <authorList>
            <person name="Tani A."/>
            <person name="Ola A."/>
            <person name="Ogura Y."/>
            <person name="Katsura K."/>
            <person name="Hayashi T."/>
        </authorList>
    </citation>
    <scope>NUCLEOTIDE SEQUENCE</scope>
    <source>
        <strain evidence="3">DSM 22415</strain>
    </source>
</reference>
<sequence length="94" mass="10046">MKDEAKALRSGGAPVDGDARSAAATESRLPPGQPGTRLDDFTRTRLGTHLRAMYDQVVQQPVPDRFRDLIARLDASEGKTSLAPGEEDLDGSPA</sequence>
<evidence type="ECO:0000256" key="1">
    <source>
        <dbReference type="SAM" id="MobiDB-lite"/>
    </source>
</evidence>
<dbReference type="EMBL" id="CABFVH010000037">
    <property type="protein sequence ID" value="VUF14635.1"/>
    <property type="molecule type" value="Genomic_DNA"/>
</dbReference>
<gene>
    <name evidence="3" type="ORF">IFDJLNFL_3929</name>
    <name evidence="4" type="ORF">MTDSW087_04360</name>
</gene>
<reference evidence="4 5" key="1">
    <citation type="submission" date="2019-06" db="EMBL/GenBank/DDBJ databases">
        <authorList>
            <person name="Rodrigo-Torres L."/>
            <person name="Arahal R. D."/>
            <person name="Lucena T."/>
        </authorList>
    </citation>
    <scope>NUCLEOTIDE SEQUENCE [LARGE SCALE GENOMIC DNA]</scope>
    <source>
        <strain evidence="4 5">SW08-7</strain>
    </source>
</reference>
<dbReference type="AlphaFoldDB" id="A0A564G2F8"/>
<keyword evidence="6" id="KW-1185">Reference proteome</keyword>
<dbReference type="Pfam" id="PF18557">
    <property type="entry name" value="NepR"/>
    <property type="match status" value="1"/>
</dbReference>
<evidence type="ECO:0000313" key="3">
    <source>
        <dbReference type="EMBL" id="GJD58015.1"/>
    </source>
</evidence>
<evidence type="ECO:0000259" key="2">
    <source>
        <dbReference type="Pfam" id="PF18557"/>
    </source>
</evidence>
<protein>
    <recommendedName>
        <fullName evidence="2">Anti-sigma factor NepR domain-containing protein</fullName>
    </recommendedName>
</protein>
<dbReference type="InterPro" id="IPR041649">
    <property type="entry name" value="NepR"/>
</dbReference>